<evidence type="ECO:0000313" key="2">
    <source>
        <dbReference type="EMBL" id="GIF61117.1"/>
    </source>
</evidence>
<feature type="region of interest" description="Disordered" evidence="1">
    <location>
        <begin position="1"/>
        <end position="67"/>
    </location>
</feature>
<dbReference type="EMBL" id="BONC01000089">
    <property type="protein sequence ID" value="GIF61117.1"/>
    <property type="molecule type" value="Genomic_DNA"/>
</dbReference>
<organism evidence="2 3">
    <name type="scientific">Asanoa iriomotensis</name>
    <dbReference type="NCBI Taxonomy" id="234613"/>
    <lineage>
        <taxon>Bacteria</taxon>
        <taxon>Bacillati</taxon>
        <taxon>Actinomycetota</taxon>
        <taxon>Actinomycetes</taxon>
        <taxon>Micromonosporales</taxon>
        <taxon>Micromonosporaceae</taxon>
        <taxon>Asanoa</taxon>
    </lineage>
</organism>
<name>A0ABQ4CEB3_9ACTN</name>
<dbReference type="Proteomes" id="UP000624325">
    <property type="component" value="Unassembled WGS sequence"/>
</dbReference>
<protein>
    <submittedName>
        <fullName evidence="2">Uncharacterized protein</fullName>
    </submittedName>
</protein>
<gene>
    <name evidence="2" type="ORF">Air01nite_72120</name>
</gene>
<feature type="compositionally biased region" description="Gly residues" evidence="1">
    <location>
        <begin position="1"/>
        <end position="14"/>
    </location>
</feature>
<proteinExistence type="predicted"/>
<sequence>MPGWVGAGTGGGDGARLPKRNASDPCAGMAGDGWTRIGKRQGSAPPESKKPGRRTDKLPRREPEHTP</sequence>
<comment type="caution">
    <text evidence="2">The sequence shown here is derived from an EMBL/GenBank/DDBJ whole genome shotgun (WGS) entry which is preliminary data.</text>
</comment>
<reference evidence="2 3" key="1">
    <citation type="submission" date="2021-01" db="EMBL/GenBank/DDBJ databases">
        <title>Whole genome shotgun sequence of Asanoa iriomotensis NBRC 100142.</title>
        <authorList>
            <person name="Komaki H."/>
            <person name="Tamura T."/>
        </authorList>
    </citation>
    <scope>NUCLEOTIDE SEQUENCE [LARGE SCALE GENOMIC DNA]</scope>
    <source>
        <strain evidence="2 3">NBRC 100142</strain>
    </source>
</reference>
<accession>A0ABQ4CEB3</accession>
<evidence type="ECO:0000313" key="3">
    <source>
        <dbReference type="Proteomes" id="UP000624325"/>
    </source>
</evidence>
<feature type="compositionally biased region" description="Basic and acidic residues" evidence="1">
    <location>
        <begin position="47"/>
        <end position="67"/>
    </location>
</feature>
<keyword evidence="3" id="KW-1185">Reference proteome</keyword>
<evidence type="ECO:0000256" key="1">
    <source>
        <dbReference type="SAM" id="MobiDB-lite"/>
    </source>
</evidence>